<dbReference type="RefSeq" id="WP_060606627.1">
    <property type="nucleotide sequence ID" value="NZ_FQZC01000003.1"/>
</dbReference>
<keyword evidence="1" id="KW-0813">Transport</keyword>
<feature type="domain" description="Electron transfer flavoprotein alpha/beta-subunit N-terminal" evidence="2">
    <location>
        <begin position="9"/>
        <end position="192"/>
    </location>
</feature>
<reference evidence="3 4" key="1">
    <citation type="submission" date="2016-11" db="EMBL/GenBank/DDBJ databases">
        <authorList>
            <person name="Varghese N."/>
            <person name="Submissions S."/>
        </authorList>
    </citation>
    <scope>NUCLEOTIDE SEQUENCE [LARGE SCALE GENOMIC DNA]</scope>
    <source>
        <strain evidence="3 4">DSM 21988</strain>
    </source>
</reference>
<evidence type="ECO:0000313" key="3">
    <source>
        <dbReference type="EMBL" id="SHJ52854.1"/>
    </source>
</evidence>
<sequence length="253" mass="26180">MKALVLLSAGHSPTTGNPAPPTAELCAIRLASDLGAETTGLHAGPHADAVRPALGHGLSTIRHLMVPAQADVLPVLADEISRIGPDLVLAGNRATGGGDTGLLPYLLARALDWPILSDAVRLSPAGDGELVVEQALPKGLRRRLHQRFPLLVTVHPTAPAALPYAFGPARRGHIDTVVATPGFTETDVDGEMRPHRPRARIMRGAVSGGSAADRLKAATASAAGGGDLMVEPDPETAARAILVHLRKIGVLPD</sequence>
<proteinExistence type="predicted"/>
<keyword evidence="4" id="KW-1185">Reference proteome</keyword>
<protein>
    <submittedName>
        <fullName evidence="3">Electron transfer flavoprotein beta subunit</fullName>
    </submittedName>
</protein>
<name>A0ABY1IN24_9HYPH</name>
<dbReference type="InterPro" id="IPR014729">
    <property type="entry name" value="Rossmann-like_a/b/a_fold"/>
</dbReference>
<evidence type="ECO:0000256" key="1">
    <source>
        <dbReference type="ARBA" id="ARBA00022982"/>
    </source>
</evidence>
<dbReference type="InterPro" id="IPR014730">
    <property type="entry name" value="ETF_a/b_N"/>
</dbReference>
<dbReference type="SMART" id="SM00893">
    <property type="entry name" value="ETF"/>
    <property type="match status" value="1"/>
</dbReference>
<dbReference type="EMBL" id="FQZC01000003">
    <property type="protein sequence ID" value="SHJ52854.1"/>
    <property type="molecule type" value="Genomic_DNA"/>
</dbReference>
<evidence type="ECO:0000259" key="2">
    <source>
        <dbReference type="SMART" id="SM00893"/>
    </source>
</evidence>
<evidence type="ECO:0000313" key="4">
    <source>
        <dbReference type="Proteomes" id="UP000184290"/>
    </source>
</evidence>
<dbReference type="Pfam" id="PF01012">
    <property type="entry name" value="ETF"/>
    <property type="match status" value="1"/>
</dbReference>
<gene>
    <name evidence="3" type="ORF">SAMN02745911_2777</name>
</gene>
<keyword evidence="1" id="KW-0249">Electron transport</keyword>
<accession>A0ABY1IN24</accession>
<dbReference type="SUPFAM" id="SSF52402">
    <property type="entry name" value="Adenine nucleotide alpha hydrolases-like"/>
    <property type="match status" value="1"/>
</dbReference>
<dbReference type="Gene3D" id="3.40.50.620">
    <property type="entry name" value="HUPs"/>
    <property type="match status" value="1"/>
</dbReference>
<organism evidence="3 4">
    <name type="scientific">Aureimonas altamirensis DSM 21988</name>
    <dbReference type="NCBI Taxonomy" id="1121026"/>
    <lineage>
        <taxon>Bacteria</taxon>
        <taxon>Pseudomonadati</taxon>
        <taxon>Pseudomonadota</taxon>
        <taxon>Alphaproteobacteria</taxon>
        <taxon>Hyphomicrobiales</taxon>
        <taxon>Aurantimonadaceae</taxon>
        <taxon>Aureimonas</taxon>
    </lineage>
</organism>
<comment type="caution">
    <text evidence="3">The sequence shown here is derived from an EMBL/GenBank/DDBJ whole genome shotgun (WGS) entry which is preliminary data.</text>
</comment>
<dbReference type="Proteomes" id="UP000184290">
    <property type="component" value="Unassembled WGS sequence"/>
</dbReference>